<evidence type="ECO:0000256" key="6">
    <source>
        <dbReference type="ARBA" id="ARBA00022527"/>
    </source>
</evidence>
<keyword evidence="8" id="KW-0479">Metal-binding</keyword>
<evidence type="ECO:0000256" key="13">
    <source>
        <dbReference type="ARBA" id="ARBA00023242"/>
    </source>
</evidence>
<dbReference type="CDD" id="cd07842">
    <property type="entry name" value="STKc_CDK8_like"/>
    <property type="match status" value="1"/>
</dbReference>
<dbReference type="PROSITE" id="PS50011">
    <property type="entry name" value="PROTEIN_KINASE_DOM"/>
    <property type="match status" value="1"/>
</dbReference>
<dbReference type="InterPro" id="IPR050108">
    <property type="entry name" value="CDK"/>
</dbReference>
<dbReference type="Gene3D" id="3.30.200.20">
    <property type="entry name" value="Phosphorylase Kinase, domain 1"/>
    <property type="match status" value="1"/>
</dbReference>
<evidence type="ECO:0000256" key="4">
    <source>
        <dbReference type="ARBA" id="ARBA00012425"/>
    </source>
</evidence>
<dbReference type="InterPro" id="IPR008271">
    <property type="entry name" value="Ser/Thr_kinase_AS"/>
</dbReference>
<dbReference type="EC" id="2.7.11.22" evidence="4"/>
<dbReference type="PANTHER" id="PTHR24056:SF495">
    <property type="entry name" value="CYCLIN-DEPENDENT KINASE 8-RELATED"/>
    <property type="match status" value="1"/>
</dbReference>
<dbReference type="Proteomes" id="UP000320333">
    <property type="component" value="Unassembled WGS sequence"/>
</dbReference>
<dbReference type="EC" id="2.7.11.23" evidence="3"/>
<name>A0A507FAB0_9FUNG</name>
<dbReference type="SUPFAM" id="SSF82185">
    <property type="entry name" value="Histone H3 K4-specific methyltransferase SET7/9 N-terminal domain"/>
    <property type="match status" value="1"/>
</dbReference>
<dbReference type="PROSITE" id="PS00108">
    <property type="entry name" value="PROTEIN_KINASE_ST"/>
    <property type="match status" value="1"/>
</dbReference>
<feature type="compositionally biased region" description="Low complexity" evidence="18">
    <location>
        <begin position="1"/>
        <end position="24"/>
    </location>
</feature>
<dbReference type="AlphaFoldDB" id="A0A507FAB0"/>
<keyword evidence="9" id="KW-0677">Repeat</keyword>
<dbReference type="EMBL" id="QEAP01000197">
    <property type="protein sequence ID" value="TPX73271.1"/>
    <property type="molecule type" value="Genomic_DNA"/>
</dbReference>
<protein>
    <recommendedName>
        <fullName evidence="14">Cyclin-dependent kinase 8</fullName>
        <ecNumber evidence="4">2.7.11.22</ecNumber>
        <ecNumber evidence="3">2.7.11.23</ecNumber>
    </recommendedName>
</protein>
<evidence type="ECO:0000256" key="18">
    <source>
        <dbReference type="SAM" id="MobiDB-lite"/>
    </source>
</evidence>
<proteinExistence type="inferred from homology"/>
<evidence type="ECO:0000256" key="12">
    <source>
        <dbReference type="ARBA" id="ARBA00022840"/>
    </source>
</evidence>
<dbReference type="STRING" id="246404.A0A507FAB0"/>
<reference evidence="20 21" key="1">
    <citation type="journal article" date="2019" name="Sci. Rep.">
        <title>Comparative genomics of chytrid fungi reveal insights into the obligate biotrophic and pathogenic lifestyle of Synchytrium endobioticum.</title>
        <authorList>
            <person name="van de Vossenberg B.T.L.H."/>
            <person name="Warris S."/>
            <person name="Nguyen H.D.T."/>
            <person name="van Gent-Pelzer M.P.E."/>
            <person name="Joly D.L."/>
            <person name="van de Geest H.C."/>
            <person name="Bonants P.J.M."/>
            <person name="Smith D.S."/>
            <person name="Levesque C.A."/>
            <person name="van der Lee T.A.J."/>
        </authorList>
    </citation>
    <scope>NUCLEOTIDE SEQUENCE [LARGE SCALE GENOMIC DNA]</scope>
    <source>
        <strain evidence="20 21">CBS 675.73</strain>
    </source>
</reference>
<gene>
    <name evidence="20" type="ORF">CcCBS67573_g05462</name>
</gene>
<evidence type="ECO:0000256" key="11">
    <source>
        <dbReference type="ARBA" id="ARBA00022777"/>
    </source>
</evidence>
<evidence type="ECO:0000256" key="3">
    <source>
        <dbReference type="ARBA" id="ARBA00012409"/>
    </source>
</evidence>
<dbReference type="GO" id="GO:0008353">
    <property type="term" value="F:RNA polymerase II CTD heptapeptide repeat kinase activity"/>
    <property type="evidence" value="ECO:0007669"/>
    <property type="project" value="UniProtKB-EC"/>
</dbReference>
<organism evidence="20 21">
    <name type="scientific">Chytriomyces confervae</name>
    <dbReference type="NCBI Taxonomy" id="246404"/>
    <lineage>
        <taxon>Eukaryota</taxon>
        <taxon>Fungi</taxon>
        <taxon>Fungi incertae sedis</taxon>
        <taxon>Chytridiomycota</taxon>
        <taxon>Chytridiomycota incertae sedis</taxon>
        <taxon>Chytridiomycetes</taxon>
        <taxon>Chytridiales</taxon>
        <taxon>Chytriomycetaceae</taxon>
        <taxon>Chytriomyces</taxon>
    </lineage>
</organism>
<dbReference type="InterPro" id="IPR011009">
    <property type="entry name" value="Kinase-like_dom_sf"/>
</dbReference>
<dbReference type="Pfam" id="PF00069">
    <property type="entry name" value="Pkinase"/>
    <property type="match status" value="1"/>
</dbReference>
<keyword evidence="11" id="KW-0418">Kinase</keyword>
<dbReference type="GO" id="GO:0046872">
    <property type="term" value="F:metal ion binding"/>
    <property type="evidence" value="ECO:0007669"/>
    <property type="project" value="UniProtKB-KW"/>
</dbReference>
<keyword evidence="12" id="KW-0067">ATP-binding</keyword>
<keyword evidence="7" id="KW-0808">Transferase</keyword>
<evidence type="ECO:0000313" key="20">
    <source>
        <dbReference type="EMBL" id="TPX73271.1"/>
    </source>
</evidence>
<comment type="catalytic activity">
    <reaction evidence="15">
        <text>L-threonyl-[protein] + ATP = O-phospho-L-threonyl-[protein] + ADP + H(+)</text>
        <dbReference type="Rhea" id="RHEA:46608"/>
        <dbReference type="Rhea" id="RHEA-COMP:11060"/>
        <dbReference type="Rhea" id="RHEA-COMP:11605"/>
        <dbReference type="ChEBI" id="CHEBI:15378"/>
        <dbReference type="ChEBI" id="CHEBI:30013"/>
        <dbReference type="ChEBI" id="CHEBI:30616"/>
        <dbReference type="ChEBI" id="CHEBI:61977"/>
        <dbReference type="ChEBI" id="CHEBI:456216"/>
        <dbReference type="EC" id="2.7.11.22"/>
    </reaction>
</comment>
<evidence type="ECO:0000256" key="2">
    <source>
        <dbReference type="ARBA" id="ARBA00006485"/>
    </source>
</evidence>
<dbReference type="GO" id="GO:0016592">
    <property type="term" value="C:mediator complex"/>
    <property type="evidence" value="ECO:0007669"/>
    <property type="project" value="TreeGrafter"/>
</dbReference>
<dbReference type="OrthoDB" id="6284126at2759"/>
<dbReference type="Gene3D" id="1.10.510.10">
    <property type="entry name" value="Transferase(Phosphotransferase) domain 1"/>
    <property type="match status" value="1"/>
</dbReference>
<dbReference type="InterPro" id="IPR000719">
    <property type="entry name" value="Prot_kinase_dom"/>
</dbReference>
<comment type="subcellular location">
    <subcellularLocation>
        <location evidence="1">Nucleus</location>
    </subcellularLocation>
</comment>
<dbReference type="InterPro" id="IPR003409">
    <property type="entry name" value="MORN"/>
</dbReference>
<evidence type="ECO:0000256" key="5">
    <source>
        <dbReference type="ARBA" id="ARBA00022491"/>
    </source>
</evidence>
<dbReference type="GO" id="GO:0004693">
    <property type="term" value="F:cyclin-dependent protein serine/threonine kinase activity"/>
    <property type="evidence" value="ECO:0007669"/>
    <property type="project" value="UniProtKB-EC"/>
</dbReference>
<evidence type="ECO:0000259" key="19">
    <source>
        <dbReference type="PROSITE" id="PS50011"/>
    </source>
</evidence>
<evidence type="ECO:0000313" key="21">
    <source>
        <dbReference type="Proteomes" id="UP000320333"/>
    </source>
</evidence>
<keyword evidence="13" id="KW-0539">Nucleus</keyword>
<keyword evidence="6" id="KW-0723">Serine/threonine-protein kinase</keyword>
<dbReference type="SMART" id="SM00698">
    <property type="entry name" value="MORN"/>
    <property type="match status" value="1"/>
</dbReference>
<comment type="caution">
    <text evidence="20">The sequence shown here is derived from an EMBL/GenBank/DDBJ whole genome shotgun (WGS) entry which is preliminary data.</text>
</comment>
<dbReference type="FunFam" id="1.10.510.10:FF:000408">
    <property type="entry name" value="Serine/threonine-protein kinase SSN3"/>
    <property type="match status" value="1"/>
</dbReference>
<feature type="region of interest" description="Disordered" evidence="18">
    <location>
        <begin position="1"/>
        <end position="25"/>
    </location>
</feature>
<comment type="catalytic activity">
    <reaction evidence="16">
        <text>L-seryl-[protein] + ATP = O-phospho-L-seryl-[protein] + ADP + H(+)</text>
        <dbReference type="Rhea" id="RHEA:17989"/>
        <dbReference type="Rhea" id="RHEA-COMP:9863"/>
        <dbReference type="Rhea" id="RHEA-COMP:11604"/>
        <dbReference type="ChEBI" id="CHEBI:15378"/>
        <dbReference type="ChEBI" id="CHEBI:29999"/>
        <dbReference type="ChEBI" id="CHEBI:30616"/>
        <dbReference type="ChEBI" id="CHEBI:83421"/>
        <dbReference type="ChEBI" id="CHEBI:456216"/>
        <dbReference type="EC" id="2.7.11.22"/>
    </reaction>
</comment>
<sequence length="445" mass="50617">MHSNSQFQTQPQSQQQQQQQLQSQPAKKVPIAQKYKSLGFIAAGTYGRVFKAVRRDGDPTIEYAIKKFKPEKEGEASLQAGISQSACREIALCRELSHVNVVNLEEVYVDPLDRSIYMVFEYAEHDLLQILHHHSTLHGSSRQIPPYTIKSLLWQLVNGVAYLHANWVLHRDLKPANVLVTSTGVVKIGDLGLARIFQKPLKPLYDGDKVVVTIWYRAPELLFSSKHYTPAVDMWAVGCIFAELLLLRPIFKGEEAKMDGKKTIPFQKDQIAKIIDVLGPPTVEKWPTLSSMPDFNQLSTLRMDKQESNLRNYCFQYPYSTTENGYLLLAATLEYDPMKRLTADDALKHAYFVEDPTPGIVEGHGKYIFPNGNVYVGEFKDGQFHGNGTIHFTNGGRYDASWKDGRVIDGKFTFKDGLVYEPENWGYCTPSDRRFYHEVLNGFNQ</sequence>
<comment type="catalytic activity">
    <reaction evidence="17">
        <text>[DNA-directed RNA polymerase] + ATP = phospho-[DNA-directed RNA polymerase] + ADP + H(+)</text>
        <dbReference type="Rhea" id="RHEA:10216"/>
        <dbReference type="Rhea" id="RHEA-COMP:11321"/>
        <dbReference type="Rhea" id="RHEA-COMP:11322"/>
        <dbReference type="ChEBI" id="CHEBI:15378"/>
        <dbReference type="ChEBI" id="CHEBI:30616"/>
        <dbReference type="ChEBI" id="CHEBI:43176"/>
        <dbReference type="ChEBI" id="CHEBI:68546"/>
        <dbReference type="ChEBI" id="CHEBI:456216"/>
        <dbReference type="EC" id="2.7.11.23"/>
    </reaction>
</comment>
<dbReference type="SUPFAM" id="SSF56112">
    <property type="entry name" value="Protein kinase-like (PK-like)"/>
    <property type="match status" value="1"/>
</dbReference>
<dbReference type="SMART" id="SM00220">
    <property type="entry name" value="S_TKc"/>
    <property type="match status" value="1"/>
</dbReference>
<evidence type="ECO:0000256" key="15">
    <source>
        <dbReference type="ARBA" id="ARBA00047811"/>
    </source>
</evidence>
<evidence type="ECO:0000256" key="17">
    <source>
        <dbReference type="ARBA" id="ARBA00049280"/>
    </source>
</evidence>
<keyword evidence="5" id="KW-0678">Repressor</keyword>
<evidence type="ECO:0000256" key="7">
    <source>
        <dbReference type="ARBA" id="ARBA00022679"/>
    </source>
</evidence>
<feature type="domain" description="Protein kinase" evidence="19">
    <location>
        <begin position="35"/>
        <end position="352"/>
    </location>
</feature>
<evidence type="ECO:0000256" key="16">
    <source>
        <dbReference type="ARBA" id="ARBA00048367"/>
    </source>
</evidence>
<evidence type="ECO:0000256" key="10">
    <source>
        <dbReference type="ARBA" id="ARBA00022741"/>
    </source>
</evidence>
<accession>A0A507FAB0</accession>
<dbReference type="PANTHER" id="PTHR24056">
    <property type="entry name" value="CELL DIVISION PROTEIN KINASE"/>
    <property type="match status" value="1"/>
</dbReference>
<dbReference type="Pfam" id="PF02493">
    <property type="entry name" value="MORN"/>
    <property type="match status" value="2"/>
</dbReference>
<keyword evidence="21" id="KW-1185">Reference proteome</keyword>
<dbReference type="GO" id="GO:0005524">
    <property type="term" value="F:ATP binding"/>
    <property type="evidence" value="ECO:0007669"/>
    <property type="project" value="UniProtKB-KW"/>
</dbReference>
<evidence type="ECO:0000256" key="1">
    <source>
        <dbReference type="ARBA" id="ARBA00004123"/>
    </source>
</evidence>
<keyword evidence="10" id="KW-0547">Nucleotide-binding</keyword>
<dbReference type="Gene3D" id="2.20.110.10">
    <property type="entry name" value="Histone H3 K4-specific methyltransferase SET7/9 N-terminal domain"/>
    <property type="match status" value="1"/>
</dbReference>
<evidence type="ECO:0000256" key="9">
    <source>
        <dbReference type="ARBA" id="ARBA00022737"/>
    </source>
</evidence>
<evidence type="ECO:0000256" key="14">
    <source>
        <dbReference type="ARBA" id="ARBA00041823"/>
    </source>
</evidence>
<evidence type="ECO:0000256" key="8">
    <source>
        <dbReference type="ARBA" id="ARBA00022723"/>
    </source>
</evidence>
<comment type="similarity">
    <text evidence="2">Belongs to the protein kinase superfamily. CMGC Ser/Thr protein kinase family. CDC2/CDKX subfamily.</text>
</comment>